<keyword evidence="2" id="KW-0238">DNA-binding</keyword>
<accession>A0A645I333</accession>
<dbReference type="GO" id="GO:0043565">
    <property type="term" value="F:sequence-specific DNA binding"/>
    <property type="evidence" value="ECO:0007669"/>
    <property type="project" value="InterPro"/>
</dbReference>
<evidence type="ECO:0000259" key="4">
    <source>
        <dbReference type="PROSITE" id="PS01124"/>
    </source>
</evidence>
<evidence type="ECO:0000256" key="2">
    <source>
        <dbReference type="ARBA" id="ARBA00023125"/>
    </source>
</evidence>
<comment type="caution">
    <text evidence="5">The sequence shown here is derived from an EMBL/GenBank/DDBJ whole genome shotgun (WGS) entry which is preliminary data.</text>
</comment>
<name>A0A645I333_9ZZZZ</name>
<dbReference type="PANTHER" id="PTHR43280">
    <property type="entry name" value="ARAC-FAMILY TRANSCRIPTIONAL REGULATOR"/>
    <property type="match status" value="1"/>
</dbReference>
<dbReference type="InterPro" id="IPR020449">
    <property type="entry name" value="Tscrpt_reg_AraC-type_HTH"/>
</dbReference>
<feature type="domain" description="HTH araC/xylS-type" evidence="4">
    <location>
        <begin position="1"/>
        <end position="74"/>
    </location>
</feature>
<protein>
    <submittedName>
        <fullName evidence="5">Arabinose operon regulatory protein</fullName>
    </submittedName>
</protein>
<sequence length="77" mass="9317">MNESYLSRIFKEELDVTISEYIKNTRLEKSKELLKKENFRVKDAALSVGIHDQLYFSRLFAKKFNITPSEYREKYFK</sequence>
<dbReference type="PROSITE" id="PS01124">
    <property type="entry name" value="HTH_ARAC_FAMILY_2"/>
    <property type="match status" value="1"/>
</dbReference>
<dbReference type="AlphaFoldDB" id="A0A645I333"/>
<dbReference type="EMBL" id="VSSQ01104870">
    <property type="protein sequence ID" value="MPN45182.1"/>
    <property type="molecule type" value="Genomic_DNA"/>
</dbReference>
<dbReference type="InterPro" id="IPR018062">
    <property type="entry name" value="HTH_AraC-typ_CS"/>
</dbReference>
<dbReference type="InterPro" id="IPR009057">
    <property type="entry name" value="Homeodomain-like_sf"/>
</dbReference>
<dbReference type="Pfam" id="PF12833">
    <property type="entry name" value="HTH_18"/>
    <property type="match status" value="1"/>
</dbReference>
<gene>
    <name evidence="5" type="primary">araC_16</name>
    <name evidence="5" type="ORF">SDC9_192749</name>
</gene>
<dbReference type="SMART" id="SM00342">
    <property type="entry name" value="HTH_ARAC"/>
    <property type="match status" value="1"/>
</dbReference>
<evidence type="ECO:0000313" key="5">
    <source>
        <dbReference type="EMBL" id="MPN45182.1"/>
    </source>
</evidence>
<dbReference type="InterPro" id="IPR018060">
    <property type="entry name" value="HTH_AraC"/>
</dbReference>
<evidence type="ECO:0000256" key="3">
    <source>
        <dbReference type="ARBA" id="ARBA00023163"/>
    </source>
</evidence>
<dbReference type="GO" id="GO:0003700">
    <property type="term" value="F:DNA-binding transcription factor activity"/>
    <property type="evidence" value="ECO:0007669"/>
    <property type="project" value="InterPro"/>
</dbReference>
<dbReference type="Gene3D" id="1.10.10.60">
    <property type="entry name" value="Homeodomain-like"/>
    <property type="match status" value="2"/>
</dbReference>
<proteinExistence type="predicted"/>
<keyword evidence="3" id="KW-0804">Transcription</keyword>
<organism evidence="5">
    <name type="scientific">bioreactor metagenome</name>
    <dbReference type="NCBI Taxonomy" id="1076179"/>
    <lineage>
        <taxon>unclassified sequences</taxon>
        <taxon>metagenomes</taxon>
        <taxon>ecological metagenomes</taxon>
    </lineage>
</organism>
<evidence type="ECO:0000256" key="1">
    <source>
        <dbReference type="ARBA" id="ARBA00023015"/>
    </source>
</evidence>
<dbReference type="PROSITE" id="PS00041">
    <property type="entry name" value="HTH_ARAC_FAMILY_1"/>
    <property type="match status" value="1"/>
</dbReference>
<dbReference type="SUPFAM" id="SSF46689">
    <property type="entry name" value="Homeodomain-like"/>
    <property type="match status" value="1"/>
</dbReference>
<keyword evidence="1" id="KW-0805">Transcription regulation</keyword>
<dbReference type="PRINTS" id="PR00032">
    <property type="entry name" value="HTHARAC"/>
</dbReference>
<reference evidence="5" key="1">
    <citation type="submission" date="2019-08" db="EMBL/GenBank/DDBJ databases">
        <authorList>
            <person name="Kucharzyk K."/>
            <person name="Murdoch R.W."/>
            <person name="Higgins S."/>
            <person name="Loffler F."/>
        </authorList>
    </citation>
    <scope>NUCLEOTIDE SEQUENCE</scope>
</reference>
<dbReference type="PANTHER" id="PTHR43280:SF10">
    <property type="entry name" value="REGULATORY PROTEIN POCR"/>
    <property type="match status" value="1"/>
</dbReference>